<feature type="active site" evidence="7">
    <location>
        <position position="262"/>
    </location>
</feature>
<dbReference type="RefSeq" id="WP_074199538.1">
    <property type="nucleotide sequence ID" value="NZ_FSQZ01000001.1"/>
</dbReference>
<keyword evidence="7" id="KW-0464">Manganese</keyword>
<dbReference type="SUPFAM" id="SSF52949">
    <property type="entry name" value="Macro domain-like"/>
    <property type="match status" value="1"/>
</dbReference>
<feature type="binding site" evidence="7">
    <location>
        <position position="250"/>
    </location>
    <ligand>
        <name>Mn(2+)</name>
        <dbReference type="ChEBI" id="CHEBI:29035"/>
        <label>2</label>
    </ligand>
</feature>
<dbReference type="PANTHER" id="PTHR11963:SF23">
    <property type="entry name" value="CYTOSOL AMINOPEPTIDASE"/>
    <property type="match status" value="1"/>
</dbReference>
<evidence type="ECO:0000313" key="10">
    <source>
        <dbReference type="Proteomes" id="UP000185093"/>
    </source>
</evidence>
<keyword evidence="7" id="KW-0479">Metal-binding</keyword>
<dbReference type="CDD" id="cd00433">
    <property type="entry name" value="Peptidase_M17"/>
    <property type="match status" value="1"/>
</dbReference>
<dbReference type="Gene3D" id="3.40.220.10">
    <property type="entry name" value="Leucine Aminopeptidase, subunit E, domain 1"/>
    <property type="match status" value="1"/>
</dbReference>
<feature type="binding site" evidence="7">
    <location>
        <position position="334"/>
    </location>
    <ligand>
        <name>Mn(2+)</name>
        <dbReference type="ChEBI" id="CHEBI:29035"/>
        <label>1</label>
    </ligand>
</feature>
<dbReference type="GO" id="GO:0004177">
    <property type="term" value="F:aminopeptidase activity"/>
    <property type="evidence" value="ECO:0007669"/>
    <property type="project" value="UniProtKB-KW"/>
</dbReference>
<dbReference type="PANTHER" id="PTHR11963">
    <property type="entry name" value="LEUCINE AMINOPEPTIDASE-RELATED"/>
    <property type="match status" value="1"/>
</dbReference>
<keyword evidence="4 7" id="KW-0031">Aminopeptidase</keyword>
<dbReference type="InterPro" id="IPR008283">
    <property type="entry name" value="Peptidase_M17_N"/>
</dbReference>
<dbReference type="EC" id="3.4.11.10" evidence="7"/>
<dbReference type="InterPro" id="IPR000819">
    <property type="entry name" value="Peptidase_M17_C"/>
</dbReference>
<evidence type="ECO:0000256" key="3">
    <source>
        <dbReference type="ARBA" id="ARBA00009528"/>
    </source>
</evidence>
<dbReference type="Gene3D" id="3.40.630.10">
    <property type="entry name" value="Zn peptidases"/>
    <property type="match status" value="1"/>
</dbReference>
<feature type="binding site" evidence="7">
    <location>
        <position position="255"/>
    </location>
    <ligand>
        <name>Mn(2+)</name>
        <dbReference type="ChEBI" id="CHEBI:29035"/>
        <label>2</label>
    </ligand>
</feature>
<protein>
    <recommendedName>
        <fullName evidence="7">Probable cytosol aminopeptidase</fullName>
        <ecNumber evidence="7">3.4.11.1</ecNumber>
    </recommendedName>
    <alternativeName>
        <fullName evidence="7">Leucine aminopeptidase</fullName>
        <shortName evidence="7">LAP</shortName>
        <ecNumber evidence="7">3.4.11.10</ecNumber>
    </alternativeName>
    <alternativeName>
        <fullName evidence="7">Leucyl aminopeptidase</fullName>
    </alternativeName>
</protein>
<feature type="binding site" evidence="7">
    <location>
        <position position="273"/>
    </location>
    <ligand>
        <name>Mn(2+)</name>
        <dbReference type="ChEBI" id="CHEBI:29035"/>
        <label>2</label>
    </ligand>
</feature>
<keyword evidence="6 7" id="KW-0378">Hydrolase</keyword>
<dbReference type="InterPro" id="IPR023042">
    <property type="entry name" value="Peptidase_M17_leu_NH2_pept"/>
</dbReference>
<comment type="subcellular location">
    <subcellularLocation>
        <location evidence="7">Cytoplasm</location>
    </subcellularLocation>
</comment>
<sequence length="482" mass="52800">MRVSRADISLNELKGKAVSIFVFEDELADTVKFIGDLSESVKRQAQLEGYFGKREKVLKVTLPGERIQIVFLVGLGLKSKVRLDDYRTASALAIRAARESNVDDLYVLSPEMDHFISQAIAEGGLLGAYDFDRYKGKANGGQKIQNLYLIGGDENAIEKGTLFACGQNYARDLANEPPNVINPISLADIARNLSDDMGLDCRIYDEKELADMGMNALLAVGRGSVNPPRLIHLTFKRNSNTRLKVALVGKGLTFDSGGLDIKTPDNMRTMKGDKTGACIVLGAIRTLAKLNLDLEVHVLIGAVENMPGGSSYKPDDIIKAYNGKTIEIDNTDAEGRVTMADVLSFTSKLKPSYIIDIATLTGACAVALGPYTAGLFSNDQALCNDLLEVSAFTGERFWQLPIDDERLRKRLESPFADLLNSAGRYGGAITAAMFLREFVDEGISWAHMDIAGVNYYRESFGYYPKGSSAFGIRTILEWLSRL</sequence>
<dbReference type="EMBL" id="FSQZ01000001">
    <property type="protein sequence ID" value="SIN67810.1"/>
    <property type="molecule type" value="Genomic_DNA"/>
</dbReference>
<comment type="catalytic activity">
    <reaction evidence="1 7">
        <text>Release of an N-terminal amino acid, Xaa-|-Yaa-, in which Xaa is preferably Leu, but may be other amino acids including Pro although not Arg or Lys, and Yaa may be Pro. Amino acid amides and methyl esters are also readily hydrolyzed, but rates on arylamides are exceedingly low.</text>
        <dbReference type="EC" id="3.4.11.1"/>
    </reaction>
</comment>
<feature type="binding site" evidence="7">
    <location>
        <position position="255"/>
    </location>
    <ligand>
        <name>Mn(2+)</name>
        <dbReference type="ChEBI" id="CHEBI:29035"/>
        <label>1</label>
    </ligand>
</feature>
<dbReference type="InterPro" id="IPR011356">
    <property type="entry name" value="Leucine_aapep/pepB"/>
</dbReference>
<keyword evidence="10" id="KW-1185">Reference proteome</keyword>
<evidence type="ECO:0000256" key="2">
    <source>
        <dbReference type="ARBA" id="ARBA00000967"/>
    </source>
</evidence>
<feature type="active site" evidence="7">
    <location>
        <position position="336"/>
    </location>
</feature>
<dbReference type="PRINTS" id="PR00481">
    <property type="entry name" value="LAMNOPPTDASE"/>
</dbReference>
<dbReference type="NCBIfam" id="NF002073">
    <property type="entry name" value="PRK00913.1-2"/>
    <property type="match status" value="1"/>
</dbReference>
<evidence type="ECO:0000256" key="7">
    <source>
        <dbReference type="HAMAP-Rule" id="MF_00181"/>
    </source>
</evidence>
<feature type="binding site" evidence="7">
    <location>
        <position position="334"/>
    </location>
    <ligand>
        <name>Mn(2+)</name>
        <dbReference type="ChEBI" id="CHEBI:29035"/>
        <label>2</label>
    </ligand>
</feature>
<dbReference type="EC" id="3.4.11.1" evidence="7"/>
<comment type="cofactor">
    <cofactor evidence="7">
        <name>Mn(2+)</name>
        <dbReference type="ChEBI" id="CHEBI:29035"/>
    </cofactor>
    <text evidence="7">Binds 2 manganese ions per subunit.</text>
</comment>
<evidence type="ECO:0000256" key="1">
    <source>
        <dbReference type="ARBA" id="ARBA00000135"/>
    </source>
</evidence>
<dbReference type="InterPro" id="IPR043472">
    <property type="entry name" value="Macro_dom-like"/>
</dbReference>
<dbReference type="HAMAP" id="MF_00181">
    <property type="entry name" value="Cytosol_peptidase_M17"/>
    <property type="match status" value="1"/>
</dbReference>
<evidence type="ECO:0000313" key="9">
    <source>
        <dbReference type="EMBL" id="SIN67810.1"/>
    </source>
</evidence>
<gene>
    <name evidence="7" type="primary">pepA</name>
    <name evidence="9" type="ORF">SAMN05444368_1101</name>
</gene>
<comment type="function">
    <text evidence="7">Presumably involved in the processing and regular turnover of intracellular proteins. Catalyzes the removal of unsubstituted N-terminal amino acids from various peptides.</text>
</comment>
<evidence type="ECO:0000256" key="6">
    <source>
        <dbReference type="ARBA" id="ARBA00022801"/>
    </source>
</evidence>
<dbReference type="PROSITE" id="PS00631">
    <property type="entry name" value="CYTOSOL_AP"/>
    <property type="match status" value="1"/>
</dbReference>
<evidence type="ECO:0000256" key="5">
    <source>
        <dbReference type="ARBA" id="ARBA00022670"/>
    </source>
</evidence>
<organism evidence="9 10">
    <name type="scientific">Acetomicrobium flavidum</name>
    <dbReference type="NCBI Taxonomy" id="49896"/>
    <lineage>
        <taxon>Bacteria</taxon>
        <taxon>Thermotogati</taxon>
        <taxon>Synergistota</taxon>
        <taxon>Synergistia</taxon>
        <taxon>Synergistales</taxon>
        <taxon>Acetomicrobiaceae</taxon>
        <taxon>Acetomicrobium</taxon>
    </lineage>
</organism>
<evidence type="ECO:0000259" key="8">
    <source>
        <dbReference type="PROSITE" id="PS00631"/>
    </source>
</evidence>
<comment type="catalytic activity">
    <reaction evidence="2 7">
        <text>Release of an N-terminal amino acid, preferentially leucine, but not glutamic or aspartic acids.</text>
        <dbReference type="EC" id="3.4.11.10"/>
    </reaction>
</comment>
<proteinExistence type="inferred from homology"/>
<feature type="domain" description="Cytosol aminopeptidase" evidence="8">
    <location>
        <begin position="330"/>
        <end position="337"/>
    </location>
</feature>
<dbReference type="Pfam" id="PF02789">
    <property type="entry name" value="Peptidase_M17_N"/>
    <property type="match status" value="1"/>
</dbReference>
<feature type="binding site" evidence="7">
    <location>
        <position position="332"/>
    </location>
    <ligand>
        <name>Mn(2+)</name>
        <dbReference type="ChEBI" id="CHEBI:29035"/>
        <label>1</label>
    </ligand>
</feature>
<keyword evidence="5 7" id="KW-0645">Protease</keyword>
<keyword evidence="7" id="KW-0963">Cytoplasm</keyword>
<dbReference type="Pfam" id="PF00883">
    <property type="entry name" value="Peptidase_M17"/>
    <property type="match status" value="1"/>
</dbReference>
<dbReference type="SUPFAM" id="SSF53187">
    <property type="entry name" value="Zn-dependent exopeptidases"/>
    <property type="match status" value="1"/>
</dbReference>
<name>A0ABY1JD99_9BACT</name>
<evidence type="ECO:0000256" key="4">
    <source>
        <dbReference type="ARBA" id="ARBA00022438"/>
    </source>
</evidence>
<comment type="caution">
    <text evidence="9">The sequence shown here is derived from an EMBL/GenBank/DDBJ whole genome shotgun (WGS) entry which is preliminary data.</text>
</comment>
<reference evidence="9 10" key="1">
    <citation type="submission" date="2016-11" db="EMBL/GenBank/DDBJ databases">
        <authorList>
            <person name="Varghese N."/>
            <person name="Submissions S."/>
        </authorList>
    </citation>
    <scope>NUCLEOTIDE SEQUENCE [LARGE SCALE GENOMIC DNA]</scope>
    <source>
        <strain evidence="9 10">DSM 20664</strain>
    </source>
</reference>
<dbReference type="Proteomes" id="UP000185093">
    <property type="component" value="Unassembled WGS sequence"/>
</dbReference>
<accession>A0ABY1JD99</accession>
<comment type="similarity">
    <text evidence="3 7">Belongs to the peptidase M17 family.</text>
</comment>